<feature type="chain" id="PRO_5009912158" evidence="1">
    <location>
        <begin position="21"/>
        <end position="96"/>
    </location>
</feature>
<accession>A0A1M5LX25</accession>
<proteinExistence type="predicted"/>
<gene>
    <name evidence="2" type="ORF">BC624_104248</name>
    <name evidence="3" type="ORF">SAMN05443373_103248</name>
</gene>
<evidence type="ECO:0000313" key="5">
    <source>
        <dbReference type="Proteomes" id="UP000237771"/>
    </source>
</evidence>
<sequence>MKIIASLFLFLFLAFLSTPAIVTVIEKSCDTSMFFNLSEEEHHTHKEIKSFVYDNNSSYIGFNDGKINKSSLIHSENLSKHDNVSASIFSPPPNFA</sequence>
<dbReference type="Proteomes" id="UP000237771">
    <property type="component" value="Unassembled WGS sequence"/>
</dbReference>
<dbReference type="EMBL" id="FQWO01000003">
    <property type="protein sequence ID" value="SHG69480.1"/>
    <property type="molecule type" value="Genomic_DNA"/>
</dbReference>
<protein>
    <submittedName>
        <fullName evidence="3">Uncharacterized protein</fullName>
    </submittedName>
</protein>
<evidence type="ECO:0000313" key="3">
    <source>
        <dbReference type="EMBL" id="SHG69480.1"/>
    </source>
</evidence>
<keyword evidence="1" id="KW-0732">Signal</keyword>
<name>A0A1M5LX25_9FLAO</name>
<evidence type="ECO:0000313" key="2">
    <source>
        <dbReference type="EMBL" id="PRZ24131.1"/>
    </source>
</evidence>
<reference evidence="2 5" key="3">
    <citation type="submission" date="2018-03" db="EMBL/GenBank/DDBJ databases">
        <title>Genomic Encyclopedia of Archaeal and Bacterial Type Strains, Phase II (KMG-II): from individual species to whole genera.</title>
        <authorList>
            <person name="Goeker M."/>
        </authorList>
    </citation>
    <scope>NUCLEOTIDE SEQUENCE [LARGE SCALE GENOMIC DNA]</scope>
    <source>
        <strain evidence="2 5">DSM 17797</strain>
    </source>
</reference>
<evidence type="ECO:0000313" key="4">
    <source>
        <dbReference type="Proteomes" id="UP000184384"/>
    </source>
</evidence>
<dbReference type="EMBL" id="PVUB01000004">
    <property type="protein sequence ID" value="PRZ24131.1"/>
    <property type="molecule type" value="Genomic_DNA"/>
</dbReference>
<dbReference type="STRING" id="280093.SAMN05443373_103248"/>
<dbReference type="Proteomes" id="UP000184384">
    <property type="component" value="Unassembled WGS sequence"/>
</dbReference>
<organism evidence="3 4">
    <name type="scientific">Flavobacterium granuli</name>
    <dbReference type="NCBI Taxonomy" id="280093"/>
    <lineage>
        <taxon>Bacteria</taxon>
        <taxon>Pseudomonadati</taxon>
        <taxon>Bacteroidota</taxon>
        <taxon>Flavobacteriia</taxon>
        <taxon>Flavobacteriales</taxon>
        <taxon>Flavobacteriaceae</taxon>
        <taxon>Flavobacterium</taxon>
    </lineage>
</organism>
<reference evidence="4" key="1">
    <citation type="submission" date="2016-11" db="EMBL/GenBank/DDBJ databases">
        <authorList>
            <person name="Varghese N."/>
            <person name="Submissions S."/>
        </authorList>
    </citation>
    <scope>NUCLEOTIDE SEQUENCE [LARGE SCALE GENOMIC DNA]</scope>
    <source>
        <strain evidence="4">DSM 19729</strain>
    </source>
</reference>
<keyword evidence="5" id="KW-1185">Reference proteome</keyword>
<evidence type="ECO:0000256" key="1">
    <source>
        <dbReference type="SAM" id="SignalP"/>
    </source>
</evidence>
<dbReference type="AlphaFoldDB" id="A0A1M5LX25"/>
<dbReference type="OrthoDB" id="839726at2"/>
<dbReference type="RefSeq" id="WP_072941855.1">
    <property type="nucleotide sequence ID" value="NZ_FQWO01000003.1"/>
</dbReference>
<feature type="signal peptide" evidence="1">
    <location>
        <begin position="1"/>
        <end position="20"/>
    </location>
</feature>
<reference evidence="3" key="2">
    <citation type="submission" date="2016-11" db="EMBL/GenBank/DDBJ databases">
        <authorList>
            <person name="Jaros S."/>
            <person name="Januszkiewicz K."/>
            <person name="Wedrychowicz H."/>
        </authorList>
    </citation>
    <scope>NUCLEOTIDE SEQUENCE [LARGE SCALE GENOMIC DNA]</scope>
    <source>
        <strain evidence="3">DSM 19729</strain>
    </source>
</reference>